<organism evidence="2">
    <name type="scientific">viral metagenome</name>
    <dbReference type="NCBI Taxonomy" id="1070528"/>
    <lineage>
        <taxon>unclassified sequences</taxon>
        <taxon>metagenomes</taxon>
        <taxon>organismal metagenomes</taxon>
    </lineage>
</organism>
<protein>
    <submittedName>
        <fullName evidence="2">Uncharacterized protein</fullName>
    </submittedName>
</protein>
<sequence length="103" mass="11553">MSFWAEAFIGTMIIIFVVFAACLLLKITGETILCCIKVYEFILKKISRSPIRTTSVIPISTIPTITPISFIKIKPIEKMNYIVIENPNSINGKKYSIGVVIKN</sequence>
<dbReference type="EMBL" id="MN740676">
    <property type="protein sequence ID" value="QHS80269.1"/>
    <property type="molecule type" value="Genomic_DNA"/>
</dbReference>
<dbReference type="AlphaFoldDB" id="A0A6C0AKF3"/>
<evidence type="ECO:0000313" key="2">
    <source>
        <dbReference type="EMBL" id="QHS80269.1"/>
    </source>
</evidence>
<proteinExistence type="predicted"/>
<keyword evidence="1" id="KW-0472">Membrane</keyword>
<name>A0A6C0AKF3_9ZZZZ</name>
<reference evidence="2" key="1">
    <citation type="journal article" date="2020" name="Nature">
        <title>Giant virus diversity and host interactions through global metagenomics.</title>
        <authorList>
            <person name="Schulz F."/>
            <person name="Roux S."/>
            <person name="Paez-Espino D."/>
            <person name="Jungbluth S."/>
            <person name="Walsh D.A."/>
            <person name="Denef V.J."/>
            <person name="McMahon K.D."/>
            <person name="Konstantinidis K.T."/>
            <person name="Eloe-Fadrosh E.A."/>
            <person name="Kyrpides N.C."/>
            <person name="Woyke T."/>
        </authorList>
    </citation>
    <scope>NUCLEOTIDE SEQUENCE</scope>
    <source>
        <strain evidence="2">GVMAG-S-1039698-54</strain>
    </source>
</reference>
<keyword evidence="1" id="KW-1133">Transmembrane helix</keyword>
<accession>A0A6C0AKF3</accession>
<feature type="transmembrane region" description="Helical" evidence="1">
    <location>
        <begin position="7"/>
        <end position="27"/>
    </location>
</feature>
<evidence type="ECO:0000256" key="1">
    <source>
        <dbReference type="SAM" id="Phobius"/>
    </source>
</evidence>
<keyword evidence="1" id="KW-0812">Transmembrane</keyword>